<organism evidence="2 3">
    <name type="scientific">Allokutzneria oryzae</name>
    <dbReference type="NCBI Taxonomy" id="1378989"/>
    <lineage>
        <taxon>Bacteria</taxon>
        <taxon>Bacillati</taxon>
        <taxon>Actinomycetota</taxon>
        <taxon>Actinomycetes</taxon>
        <taxon>Pseudonocardiales</taxon>
        <taxon>Pseudonocardiaceae</taxon>
        <taxon>Allokutzneria</taxon>
    </lineage>
</organism>
<gene>
    <name evidence="2" type="ORF">ACFFQA_37435</name>
</gene>
<keyword evidence="3" id="KW-1185">Reference proteome</keyword>
<dbReference type="RefSeq" id="WP_377862561.1">
    <property type="nucleotide sequence ID" value="NZ_JBHLZU010000037.1"/>
</dbReference>
<name>A0ABV6ABQ7_9PSEU</name>
<evidence type="ECO:0000313" key="2">
    <source>
        <dbReference type="EMBL" id="MFB9909649.1"/>
    </source>
</evidence>
<feature type="region of interest" description="Disordered" evidence="1">
    <location>
        <begin position="33"/>
        <end position="55"/>
    </location>
</feature>
<accession>A0ABV6ABQ7</accession>
<dbReference type="EMBL" id="JBHLZU010000037">
    <property type="protein sequence ID" value="MFB9909649.1"/>
    <property type="molecule type" value="Genomic_DNA"/>
</dbReference>
<dbReference type="Proteomes" id="UP001589693">
    <property type="component" value="Unassembled WGS sequence"/>
</dbReference>
<comment type="caution">
    <text evidence="2">The sequence shown here is derived from an EMBL/GenBank/DDBJ whole genome shotgun (WGS) entry which is preliminary data.</text>
</comment>
<evidence type="ECO:0000313" key="3">
    <source>
        <dbReference type="Proteomes" id="UP001589693"/>
    </source>
</evidence>
<proteinExistence type="predicted"/>
<reference evidence="2 3" key="1">
    <citation type="submission" date="2024-09" db="EMBL/GenBank/DDBJ databases">
        <authorList>
            <person name="Sun Q."/>
            <person name="Mori K."/>
        </authorList>
    </citation>
    <scope>NUCLEOTIDE SEQUENCE [LARGE SCALE GENOMIC DNA]</scope>
    <source>
        <strain evidence="2 3">TBRC 7907</strain>
    </source>
</reference>
<evidence type="ECO:0000256" key="1">
    <source>
        <dbReference type="SAM" id="MobiDB-lite"/>
    </source>
</evidence>
<protein>
    <submittedName>
        <fullName evidence="2">Uncharacterized protein</fullName>
    </submittedName>
</protein>
<sequence length="55" mass="5596">MLFSAVAAERVSIIHAWNASTWALVTSLGSSAAVSASGSGECSARQRASWAAASR</sequence>